<feature type="region of interest" description="Disordered" evidence="1">
    <location>
        <begin position="92"/>
        <end position="111"/>
    </location>
</feature>
<reference evidence="4" key="1">
    <citation type="journal article" date="2019" name="Int. J. Syst. Evol. Microbiol.">
        <title>The Global Catalogue of Microorganisms (GCM) 10K type strain sequencing project: providing services to taxonomists for standard genome sequencing and annotation.</title>
        <authorList>
            <consortium name="The Broad Institute Genomics Platform"/>
            <consortium name="The Broad Institute Genome Sequencing Center for Infectious Disease"/>
            <person name="Wu L."/>
            <person name="Ma J."/>
        </authorList>
    </citation>
    <scope>NUCLEOTIDE SEQUENCE [LARGE SCALE GENOMIC DNA]</scope>
    <source>
        <strain evidence="4">CGMCC 1.10698</strain>
    </source>
</reference>
<keyword evidence="4" id="KW-1185">Reference proteome</keyword>
<proteinExistence type="predicted"/>
<keyword evidence="2" id="KW-0472">Membrane</keyword>
<sequence length="111" mass="12062">MALSTQERNPRSASVRTAFAAAVALFPLLNAVLAVIIETLRPYDATIPGWVFIWLNGALVVVTVAIALVTRIMAIPGVNDWLRKYAPWLSPEDKTKPAPPAEAGLTDWHDA</sequence>
<name>A0ABV8QXR4_9MICC</name>
<dbReference type="RefSeq" id="WP_230067706.1">
    <property type="nucleotide sequence ID" value="NZ_BAABLL010000001.1"/>
</dbReference>
<feature type="transmembrane region" description="Helical" evidence="2">
    <location>
        <begin position="50"/>
        <end position="74"/>
    </location>
</feature>
<evidence type="ECO:0000256" key="1">
    <source>
        <dbReference type="SAM" id="MobiDB-lite"/>
    </source>
</evidence>
<gene>
    <name evidence="3" type="ORF">ACFOW9_02840</name>
</gene>
<protein>
    <submittedName>
        <fullName evidence="3">Uncharacterized protein</fullName>
    </submittedName>
</protein>
<keyword evidence="2" id="KW-1133">Transmembrane helix</keyword>
<evidence type="ECO:0000256" key="2">
    <source>
        <dbReference type="SAM" id="Phobius"/>
    </source>
</evidence>
<keyword evidence="2" id="KW-0812">Transmembrane</keyword>
<evidence type="ECO:0000313" key="3">
    <source>
        <dbReference type="EMBL" id="MFC4264532.1"/>
    </source>
</evidence>
<comment type="caution">
    <text evidence="3">The sequence shown here is derived from an EMBL/GenBank/DDBJ whole genome shotgun (WGS) entry which is preliminary data.</text>
</comment>
<accession>A0ABV8QXR4</accession>
<organism evidence="3 4">
    <name type="scientific">Arthrobacter cryoconiti</name>
    <dbReference type="NCBI Taxonomy" id="748907"/>
    <lineage>
        <taxon>Bacteria</taxon>
        <taxon>Bacillati</taxon>
        <taxon>Actinomycetota</taxon>
        <taxon>Actinomycetes</taxon>
        <taxon>Micrococcales</taxon>
        <taxon>Micrococcaceae</taxon>
        <taxon>Arthrobacter</taxon>
    </lineage>
</organism>
<dbReference type="EMBL" id="JBHSCQ010000004">
    <property type="protein sequence ID" value="MFC4264532.1"/>
    <property type="molecule type" value="Genomic_DNA"/>
</dbReference>
<evidence type="ECO:0000313" key="4">
    <source>
        <dbReference type="Proteomes" id="UP001595773"/>
    </source>
</evidence>
<dbReference type="Proteomes" id="UP001595773">
    <property type="component" value="Unassembled WGS sequence"/>
</dbReference>